<evidence type="ECO:0000313" key="3">
    <source>
        <dbReference type="Proteomes" id="UP000254807"/>
    </source>
</evidence>
<proteinExistence type="predicted"/>
<organism evidence="2 3">
    <name type="scientific">Enterococcus gallinarum</name>
    <dbReference type="NCBI Taxonomy" id="1353"/>
    <lineage>
        <taxon>Bacteria</taxon>
        <taxon>Bacillati</taxon>
        <taxon>Bacillota</taxon>
        <taxon>Bacilli</taxon>
        <taxon>Lactobacillales</taxon>
        <taxon>Enterococcaceae</taxon>
        <taxon>Enterococcus</taxon>
    </lineage>
</organism>
<keyword evidence="1" id="KW-0472">Membrane</keyword>
<sequence length="180" mass="20766">MKLIKRVNLLDDKKLIMKLNILTIPLLVIFFALFTLLTLDRKLSEEVTIDLMYLVIAILSMAGLIIVHELIHGIFFKLFNKEGKVKFGFKNGLAYATSPNSFYSRWQFLLILLAPFVLITLVLWLLYAYREISPYAFVWLASFHGSACIGDFYFCYLVTKAPAHSYVEDTEQGINFYSNN</sequence>
<protein>
    <submittedName>
        <fullName evidence="2">Protein of uncharacterized function (DUF3267)</fullName>
    </submittedName>
</protein>
<feature type="transmembrane region" description="Helical" evidence="1">
    <location>
        <begin position="51"/>
        <end position="76"/>
    </location>
</feature>
<evidence type="ECO:0000313" key="2">
    <source>
        <dbReference type="EMBL" id="STD81894.1"/>
    </source>
</evidence>
<dbReference type="InterPro" id="IPR021683">
    <property type="entry name" value="DUF3267"/>
</dbReference>
<evidence type="ECO:0000256" key="1">
    <source>
        <dbReference type="SAM" id="Phobius"/>
    </source>
</evidence>
<keyword evidence="3" id="KW-1185">Reference proteome</keyword>
<dbReference type="Pfam" id="PF11667">
    <property type="entry name" value="DUF3267"/>
    <property type="match status" value="1"/>
</dbReference>
<reference evidence="2 3" key="1">
    <citation type="submission" date="2018-06" db="EMBL/GenBank/DDBJ databases">
        <authorList>
            <consortium name="Pathogen Informatics"/>
            <person name="Doyle S."/>
        </authorList>
    </citation>
    <scope>NUCLEOTIDE SEQUENCE [LARGE SCALE GENOMIC DNA]</scope>
    <source>
        <strain evidence="2 3">NCTC12360</strain>
    </source>
</reference>
<accession>A0A376GYB1</accession>
<gene>
    <name evidence="2" type="ORF">NCTC12360_00311</name>
</gene>
<dbReference type="AlphaFoldDB" id="A0A376GYB1"/>
<dbReference type="Proteomes" id="UP000254807">
    <property type="component" value="Unassembled WGS sequence"/>
</dbReference>
<feature type="transmembrane region" description="Helical" evidence="1">
    <location>
        <begin position="21"/>
        <end position="39"/>
    </location>
</feature>
<dbReference type="RefSeq" id="WP_060813398.1">
    <property type="nucleotide sequence ID" value="NZ_JARPZP010000005.1"/>
</dbReference>
<dbReference type="OrthoDB" id="2365065at2"/>
<feature type="transmembrane region" description="Helical" evidence="1">
    <location>
        <begin position="135"/>
        <end position="156"/>
    </location>
</feature>
<dbReference type="EMBL" id="UFYW01000001">
    <property type="protein sequence ID" value="STD81894.1"/>
    <property type="molecule type" value="Genomic_DNA"/>
</dbReference>
<feature type="transmembrane region" description="Helical" evidence="1">
    <location>
        <begin position="108"/>
        <end position="129"/>
    </location>
</feature>
<keyword evidence="1" id="KW-1133">Transmembrane helix</keyword>
<keyword evidence="1" id="KW-0812">Transmembrane</keyword>
<name>A0A376GYB1_ENTGA</name>